<dbReference type="GO" id="GO:0050660">
    <property type="term" value="F:flavin adenine dinucleotide binding"/>
    <property type="evidence" value="ECO:0007669"/>
    <property type="project" value="TreeGrafter"/>
</dbReference>
<proteinExistence type="predicted"/>
<comment type="caution">
    <text evidence="2">The sequence shown here is derived from an EMBL/GenBank/DDBJ whole genome shotgun (WGS) entry which is preliminary data.</text>
</comment>
<evidence type="ECO:0008006" key="4">
    <source>
        <dbReference type="Google" id="ProtNLM"/>
    </source>
</evidence>
<dbReference type="Proteomes" id="UP001050691">
    <property type="component" value="Unassembled WGS sequence"/>
</dbReference>
<evidence type="ECO:0000313" key="2">
    <source>
        <dbReference type="EMBL" id="GJJ11518.1"/>
    </source>
</evidence>
<accession>A0AAV5AFT2</accession>
<dbReference type="GO" id="GO:0004497">
    <property type="term" value="F:monooxygenase activity"/>
    <property type="evidence" value="ECO:0007669"/>
    <property type="project" value="TreeGrafter"/>
</dbReference>
<protein>
    <recommendedName>
        <fullName evidence="4">Flavin-containing monooxygenase</fullName>
    </recommendedName>
</protein>
<sequence length="562" mass="62964">MSSPPPSLEDLIQLPTLARLGVEVAPTGINAQDIAISWIKNFDEAVVSNRIDSILALLLEDVLWRDLLSLTWDIRTFFATSAVRSLLEARLGQSRFSNIRISTHKDKPVVLFDSVPGLLWIQAFFDFDCAAGPCTGICRIVPTKGGDWKAHTICTILEEIKRHPFLLGRYRDREPDQSKWKQRRQEESSFIDKDPRVVIVGGGQAGLNVAARLKHLAVPYLIIEKLARIGDGWRNRYRNLSLHDPVDILHLAYLPIQFADWLEFYAKVMDINVWTSSEVSSIQRDDNNDEWIVTVNNSSFKRTLRPKYVILAMGFSVPKYVALTRLGHDIAQDCYETGLDITMIQRSATCIISAKHGLRFFGGSSIDDAPTPVDIADRIAASYPLYLGKRMHQLAIAHLKPYDQALHDGLKKAGFKANWGPEDSGFLLLAGRKVGGYYIDTGASQLIVDGKIKVKGGNIREFNEDGLIFEDESSLTADVIILATGVRQFEGHLFDPGIASKLLPSRAEADGELQWVKSGLRNVYSMAGNIMMARAYSTQIALHIKAKEEGLYTNMYEQLEEW</sequence>
<keyword evidence="1" id="KW-0560">Oxidoreductase</keyword>
<gene>
    <name evidence="2" type="ORF">Clacol_005751</name>
</gene>
<dbReference type="SUPFAM" id="SSF51905">
    <property type="entry name" value="FAD/NAD(P)-binding domain"/>
    <property type="match status" value="1"/>
</dbReference>
<organism evidence="2 3">
    <name type="scientific">Clathrus columnatus</name>
    <dbReference type="NCBI Taxonomy" id="1419009"/>
    <lineage>
        <taxon>Eukaryota</taxon>
        <taxon>Fungi</taxon>
        <taxon>Dikarya</taxon>
        <taxon>Basidiomycota</taxon>
        <taxon>Agaricomycotina</taxon>
        <taxon>Agaricomycetes</taxon>
        <taxon>Phallomycetidae</taxon>
        <taxon>Phallales</taxon>
        <taxon>Clathraceae</taxon>
        <taxon>Clathrus</taxon>
    </lineage>
</organism>
<dbReference type="InterPro" id="IPR036188">
    <property type="entry name" value="FAD/NAD-bd_sf"/>
</dbReference>
<evidence type="ECO:0000256" key="1">
    <source>
        <dbReference type="ARBA" id="ARBA00023002"/>
    </source>
</evidence>
<dbReference type="PANTHER" id="PTHR43539">
    <property type="entry name" value="FLAVIN-BINDING MONOOXYGENASE-LIKE PROTEIN (AFU_ORTHOLOGUE AFUA_4G09220)"/>
    <property type="match status" value="1"/>
</dbReference>
<name>A0AAV5AFT2_9AGAM</name>
<evidence type="ECO:0000313" key="3">
    <source>
        <dbReference type="Proteomes" id="UP001050691"/>
    </source>
</evidence>
<dbReference type="Gene3D" id="3.50.50.60">
    <property type="entry name" value="FAD/NAD(P)-binding domain"/>
    <property type="match status" value="1"/>
</dbReference>
<reference evidence="2" key="1">
    <citation type="submission" date="2021-10" db="EMBL/GenBank/DDBJ databases">
        <title>De novo Genome Assembly of Clathrus columnatus (Basidiomycota, Fungi) Using Illumina and Nanopore Sequence Data.</title>
        <authorList>
            <person name="Ogiso-Tanaka E."/>
            <person name="Itagaki H."/>
            <person name="Hosoya T."/>
            <person name="Hosaka K."/>
        </authorList>
    </citation>
    <scope>NUCLEOTIDE SEQUENCE</scope>
    <source>
        <strain evidence="2">MO-923</strain>
    </source>
</reference>
<dbReference type="InterPro" id="IPR050982">
    <property type="entry name" value="Auxin_biosynth/cation_transpt"/>
</dbReference>
<dbReference type="PANTHER" id="PTHR43539:SF68">
    <property type="entry name" value="FLAVIN-BINDING MONOOXYGENASE-LIKE PROTEIN (AFU_ORTHOLOGUE AFUA_4G09220)"/>
    <property type="match status" value="1"/>
</dbReference>
<dbReference type="EMBL" id="BPWL01000006">
    <property type="protein sequence ID" value="GJJ11518.1"/>
    <property type="molecule type" value="Genomic_DNA"/>
</dbReference>
<keyword evidence="3" id="KW-1185">Reference proteome</keyword>
<dbReference type="AlphaFoldDB" id="A0AAV5AFT2"/>